<reference evidence="13" key="1">
    <citation type="submission" date="2025-08" db="UniProtKB">
        <authorList>
            <consortium name="RefSeq"/>
        </authorList>
    </citation>
    <scope>IDENTIFICATION</scope>
    <source>
        <tissue evidence="13">Whole sample</tissue>
    </source>
</reference>
<evidence type="ECO:0000256" key="10">
    <source>
        <dbReference type="SAM" id="MobiDB-lite"/>
    </source>
</evidence>
<dbReference type="KEGG" id="cvn:111128074"/>
<dbReference type="Proteomes" id="UP000694844">
    <property type="component" value="Chromosome 4"/>
</dbReference>
<evidence type="ECO:0000256" key="3">
    <source>
        <dbReference type="ARBA" id="ARBA00022692"/>
    </source>
</evidence>
<dbReference type="PANTHER" id="PTHR11920:SF501">
    <property type="entry name" value="GUANYLATE CYCLASE 32E"/>
    <property type="match status" value="1"/>
</dbReference>
<dbReference type="GO" id="GO:0005886">
    <property type="term" value="C:plasma membrane"/>
    <property type="evidence" value="ECO:0007669"/>
    <property type="project" value="TreeGrafter"/>
</dbReference>
<dbReference type="Pfam" id="PF07701">
    <property type="entry name" value="HNOBA"/>
    <property type="match status" value="1"/>
</dbReference>
<evidence type="ECO:0000256" key="9">
    <source>
        <dbReference type="ARBA" id="ARBA00023293"/>
    </source>
</evidence>
<keyword evidence="6" id="KW-1133">Transmembrane helix</keyword>
<evidence type="ECO:0000256" key="7">
    <source>
        <dbReference type="ARBA" id="ARBA00023136"/>
    </source>
</evidence>
<dbReference type="AlphaFoldDB" id="A0A8B8DN54"/>
<keyword evidence="3" id="KW-0812">Transmembrane</keyword>
<evidence type="ECO:0000256" key="4">
    <source>
        <dbReference type="ARBA" id="ARBA00022729"/>
    </source>
</evidence>
<comment type="subcellular location">
    <subcellularLocation>
        <location evidence="1">Membrane</location>
        <topology evidence="1">Single-pass type I membrane protein</topology>
    </subcellularLocation>
</comment>
<evidence type="ECO:0000256" key="2">
    <source>
        <dbReference type="ARBA" id="ARBA00012202"/>
    </source>
</evidence>
<dbReference type="PROSITE" id="PS50125">
    <property type="entry name" value="GUANYLATE_CYCLASE_2"/>
    <property type="match status" value="1"/>
</dbReference>
<dbReference type="GO" id="GO:0001653">
    <property type="term" value="F:peptide receptor activity"/>
    <property type="evidence" value="ECO:0007669"/>
    <property type="project" value="TreeGrafter"/>
</dbReference>
<dbReference type="GO" id="GO:0000166">
    <property type="term" value="F:nucleotide binding"/>
    <property type="evidence" value="ECO:0007669"/>
    <property type="project" value="UniProtKB-KW"/>
</dbReference>
<evidence type="ECO:0000259" key="11">
    <source>
        <dbReference type="PROSITE" id="PS50125"/>
    </source>
</evidence>
<dbReference type="GO" id="GO:0004383">
    <property type="term" value="F:guanylate cyclase activity"/>
    <property type="evidence" value="ECO:0007669"/>
    <property type="project" value="UniProtKB-EC"/>
</dbReference>
<dbReference type="InterPro" id="IPR050401">
    <property type="entry name" value="Cyclic_nucleotide_synthase"/>
</dbReference>
<evidence type="ECO:0000256" key="5">
    <source>
        <dbReference type="ARBA" id="ARBA00022741"/>
    </source>
</evidence>
<keyword evidence="4" id="KW-0732">Signal</keyword>
<dbReference type="GO" id="GO:0004016">
    <property type="term" value="F:adenylate cyclase activity"/>
    <property type="evidence" value="ECO:0007669"/>
    <property type="project" value="TreeGrafter"/>
</dbReference>
<evidence type="ECO:0000313" key="12">
    <source>
        <dbReference type="Proteomes" id="UP000694844"/>
    </source>
</evidence>
<name>A0A8B8DN54_CRAVI</name>
<evidence type="ECO:0000256" key="8">
    <source>
        <dbReference type="ARBA" id="ARBA00023239"/>
    </source>
</evidence>
<evidence type="ECO:0000256" key="6">
    <source>
        <dbReference type="ARBA" id="ARBA00022989"/>
    </source>
</evidence>
<dbReference type="Pfam" id="PF00211">
    <property type="entry name" value="Guanylate_cyc"/>
    <property type="match status" value="1"/>
</dbReference>
<evidence type="ECO:0000313" key="13">
    <source>
        <dbReference type="RefSeq" id="XP_022329195.1"/>
    </source>
</evidence>
<accession>A0A8B8DN54</accession>
<keyword evidence="8" id="KW-0456">Lyase</keyword>
<dbReference type="InterPro" id="IPR029787">
    <property type="entry name" value="Nucleotide_cyclase"/>
</dbReference>
<dbReference type="Gene3D" id="6.10.250.780">
    <property type="match status" value="1"/>
</dbReference>
<dbReference type="Pfam" id="PF08376">
    <property type="entry name" value="NIT"/>
    <property type="match status" value="1"/>
</dbReference>
<dbReference type="OrthoDB" id="60033at2759"/>
<keyword evidence="5" id="KW-0547">Nucleotide-binding</keyword>
<dbReference type="GeneID" id="111128074"/>
<feature type="compositionally biased region" description="Polar residues" evidence="10">
    <location>
        <begin position="672"/>
        <end position="681"/>
    </location>
</feature>
<feature type="region of interest" description="Disordered" evidence="10">
    <location>
        <begin position="652"/>
        <end position="732"/>
    </location>
</feature>
<organism evidence="12 13">
    <name type="scientific">Crassostrea virginica</name>
    <name type="common">Eastern oyster</name>
    <dbReference type="NCBI Taxonomy" id="6565"/>
    <lineage>
        <taxon>Eukaryota</taxon>
        <taxon>Metazoa</taxon>
        <taxon>Spiralia</taxon>
        <taxon>Lophotrochozoa</taxon>
        <taxon>Mollusca</taxon>
        <taxon>Bivalvia</taxon>
        <taxon>Autobranchia</taxon>
        <taxon>Pteriomorphia</taxon>
        <taxon>Ostreida</taxon>
        <taxon>Ostreoidea</taxon>
        <taxon>Ostreidae</taxon>
        <taxon>Crassostrea</taxon>
    </lineage>
</organism>
<feature type="domain" description="Guanylate cyclase" evidence="11">
    <location>
        <begin position="472"/>
        <end position="601"/>
    </location>
</feature>
<dbReference type="Gene3D" id="3.30.70.1230">
    <property type="entry name" value="Nucleotide cyclase"/>
    <property type="match status" value="1"/>
</dbReference>
<dbReference type="GO" id="GO:0035556">
    <property type="term" value="P:intracellular signal transduction"/>
    <property type="evidence" value="ECO:0007669"/>
    <property type="project" value="InterPro"/>
</dbReference>
<dbReference type="InterPro" id="IPR011645">
    <property type="entry name" value="HNOB_dom_associated"/>
</dbReference>
<dbReference type="CDD" id="cd07302">
    <property type="entry name" value="CHD"/>
    <property type="match status" value="1"/>
</dbReference>
<evidence type="ECO:0000256" key="1">
    <source>
        <dbReference type="ARBA" id="ARBA00004479"/>
    </source>
</evidence>
<protein>
    <recommendedName>
        <fullName evidence="2">guanylate cyclase</fullName>
        <ecNumber evidence="2">4.6.1.2</ecNumber>
    </recommendedName>
</protein>
<dbReference type="SUPFAM" id="SSF55073">
    <property type="entry name" value="Nucleotide cyclase"/>
    <property type="match status" value="1"/>
</dbReference>
<dbReference type="PANTHER" id="PTHR11920">
    <property type="entry name" value="GUANYLYL CYCLASE"/>
    <property type="match status" value="1"/>
</dbReference>
<dbReference type="EC" id="4.6.1.2" evidence="2"/>
<dbReference type="InterPro" id="IPR001054">
    <property type="entry name" value="A/G_cyclase"/>
</dbReference>
<keyword evidence="9" id="KW-0141">cGMP biosynthesis</keyword>
<dbReference type="InterPro" id="IPR013587">
    <property type="entry name" value="Nitrate/nitrite_sensing"/>
</dbReference>
<keyword evidence="12" id="KW-1185">Reference proteome</keyword>
<dbReference type="SMART" id="SM00044">
    <property type="entry name" value="CYCc"/>
    <property type="match status" value="1"/>
</dbReference>
<dbReference type="RefSeq" id="XP_022329195.1">
    <property type="nucleotide sequence ID" value="XM_022473487.1"/>
</dbReference>
<keyword evidence="7" id="KW-0472">Membrane</keyword>
<proteinExistence type="predicted"/>
<sequence>MTSSSKMYKLHHDRQGIERTSWMSREKRLSVSSKAKMATARARNIYEDDDAGKMVFLPEIDNPSKQTSFSRGICCNAPPLTDSDKKIQLIKMLCLTVLPVLGVWSYSVYMLSDTISLKSENEATRKALVYSVELGKLVHHLQKERDMSVLYLSALRPETKTFLLAEYIATDKAITRLPVWPGNLDKLDRTEFSTRANLVQHLNRRRQSLTPSEVYIQDEIDFYTRIIKVVIVWLYDSINESKFAVVWKTLVAYQKLTSAKEDVGVERALGTMFYANGGFENHFYYQMYYSRVHNFRAYYKTAQLYSDRVRLLYSYVVSEAGNNLTDIIDSFRSEILHNVKDGNNTFPEMQKARWWFDNMTMYLDTLLDVQQDLGEEILAILDTVIEKVQTDLAVSATLLVVVILMCPFVIYMTEYVTSVFHKYALTLIDKTKELAREKARTDSLLYQMIPKPIADQVKHSKNIKPEYFKVVTVMASDVCGFYKMSLECSALQIVDLLNTLYEAIDKLSETYNMYKLETLNDCYMAVSGLPDRNKYHVTEVANFALQLIDLISKRQFIVNEDRIVQVRIGVNTGPCVAGIVNTVMPRYCVVGETVNNAARMMFYSTANRINISHGTYTALEKTGNYILKKRNKLGKNSMYWLIKKIGNGTNENKDSVISSISSESESDKSEPTPDQSNSAEDSQQEDIPFPFRARLPMPNYNEEDDVHLSGSKQDMFGDTQQKPEEAVAPTLTYKKPKNENLADQNDLAKDAQYNNVKIALNLV</sequence>
<dbReference type="GO" id="GO:0007168">
    <property type="term" value="P:receptor guanylyl cyclase signaling pathway"/>
    <property type="evidence" value="ECO:0007669"/>
    <property type="project" value="TreeGrafter"/>
</dbReference>
<gene>
    <name evidence="13" type="primary">LOC111128074</name>
</gene>